<dbReference type="InterPro" id="IPR016181">
    <property type="entry name" value="Acyl_CoA_acyltransferase"/>
</dbReference>
<dbReference type="PANTHER" id="PTHR10925:SF5">
    <property type="entry name" value="RNA CYTIDINE ACETYLTRANSFERASE"/>
    <property type="match status" value="1"/>
</dbReference>
<evidence type="ECO:0000256" key="2">
    <source>
        <dbReference type="ARBA" id="ARBA00022694"/>
    </source>
</evidence>
<dbReference type="EC" id="2.3.1.-" evidence="7"/>
<reference evidence="7 8" key="1">
    <citation type="submission" date="2024-09" db="EMBL/GenBank/DDBJ databases">
        <authorList>
            <person name="Sun Q."/>
            <person name="Mori K."/>
        </authorList>
    </citation>
    <scope>NUCLEOTIDE SEQUENCE [LARGE SCALE GENOMIC DNA]</scope>
    <source>
        <strain evidence="7 8">CCM 8545</strain>
    </source>
</reference>
<organism evidence="7 8">
    <name type="scientific">Thorsellia kenyensis</name>
    <dbReference type="NCBI Taxonomy" id="1549888"/>
    <lineage>
        <taxon>Bacteria</taxon>
        <taxon>Pseudomonadati</taxon>
        <taxon>Pseudomonadota</taxon>
        <taxon>Gammaproteobacteria</taxon>
        <taxon>Enterobacterales</taxon>
        <taxon>Thorselliaceae</taxon>
        <taxon>Thorsellia</taxon>
    </lineage>
</organism>
<feature type="domain" description="N-acetyltransferase" evidence="6">
    <location>
        <begin position="471"/>
        <end position="644"/>
    </location>
</feature>
<keyword evidence="2" id="KW-0819">tRNA processing</keyword>
<dbReference type="SUPFAM" id="SSF52540">
    <property type="entry name" value="P-loop containing nucleoside triphosphate hydrolases"/>
    <property type="match status" value="1"/>
</dbReference>
<keyword evidence="5 7" id="KW-0012">Acyltransferase</keyword>
<dbReference type="CDD" id="cd04301">
    <property type="entry name" value="NAT_SF"/>
    <property type="match status" value="1"/>
</dbReference>
<dbReference type="PANTHER" id="PTHR10925">
    <property type="entry name" value="N-ACETYLTRANSFERASE 10"/>
    <property type="match status" value="1"/>
</dbReference>
<accession>A0ABV6C9X4</accession>
<dbReference type="Pfam" id="PF05127">
    <property type="entry name" value="NAT10_TcmA_helicase"/>
    <property type="match status" value="1"/>
</dbReference>
<evidence type="ECO:0000256" key="3">
    <source>
        <dbReference type="ARBA" id="ARBA00022741"/>
    </source>
</evidence>
<evidence type="ECO:0000313" key="7">
    <source>
        <dbReference type="EMBL" id="MFC0179777.1"/>
    </source>
</evidence>
<keyword evidence="1 7" id="KW-0808">Transferase</keyword>
<dbReference type="PROSITE" id="PS51186">
    <property type="entry name" value="GNAT"/>
    <property type="match status" value="1"/>
</dbReference>
<evidence type="ECO:0000313" key="8">
    <source>
        <dbReference type="Proteomes" id="UP001589758"/>
    </source>
</evidence>
<dbReference type="Gene3D" id="3.40.630.30">
    <property type="match status" value="1"/>
</dbReference>
<dbReference type="EMBL" id="JBHLXE010000076">
    <property type="protein sequence ID" value="MFC0179777.1"/>
    <property type="molecule type" value="Genomic_DNA"/>
</dbReference>
<protein>
    <submittedName>
        <fullName evidence="7">GNAT family N-acetyltransferase</fullName>
        <ecNumber evidence="7">2.3.1.-</ecNumber>
    </submittedName>
</protein>
<dbReference type="RefSeq" id="WP_385876884.1">
    <property type="nucleotide sequence ID" value="NZ_JBHLXE010000076.1"/>
</dbReference>
<evidence type="ECO:0000259" key="6">
    <source>
        <dbReference type="PROSITE" id="PS51186"/>
    </source>
</evidence>
<dbReference type="Pfam" id="PF08351">
    <property type="entry name" value="TmcA_N"/>
    <property type="match status" value="1"/>
</dbReference>
<dbReference type="SUPFAM" id="SSF55729">
    <property type="entry name" value="Acyl-CoA N-acyltransferases (Nat)"/>
    <property type="match status" value="1"/>
</dbReference>
<dbReference type="Gene3D" id="3.40.50.300">
    <property type="entry name" value="P-loop containing nucleotide triphosphate hydrolases"/>
    <property type="match status" value="1"/>
</dbReference>
<evidence type="ECO:0000256" key="1">
    <source>
        <dbReference type="ARBA" id="ARBA00022679"/>
    </source>
</evidence>
<keyword evidence="3" id="KW-0547">Nucleotide-binding</keyword>
<evidence type="ECO:0000256" key="5">
    <source>
        <dbReference type="ARBA" id="ARBA00023315"/>
    </source>
</evidence>
<comment type="caution">
    <text evidence="7">The sequence shown here is derived from an EMBL/GenBank/DDBJ whole genome shotgun (WGS) entry which is preliminary data.</text>
</comment>
<dbReference type="Gene3D" id="3.40.50.11040">
    <property type="match status" value="1"/>
</dbReference>
<keyword evidence="8" id="KW-1185">Reference proteome</keyword>
<dbReference type="InterPro" id="IPR000182">
    <property type="entry name" value="GNAT_dom"/>
</dbReference>
<evidence type="ECO:0000256" key="4">
    <source>
        <dbReference type="ARBA" id="ARBA00022840"/>
    </source>
</evidence>
<dbReference type="InterPro" id="IPR032672">
    <property type="entry name" value="TmcA/NAT10/Kre33"/>
</dbReference>
<dbReference type="Pfam" id="PF13718">
    <property type="entry name" value="GNAT_acetyltr_2"/>
    <property type="match status" value="2"/>
</dbReference>
<dbReference type="Proteomes" id="UP001589758">
    <property type="component" value="Unassembled WGS sequence"/>
</dbReference>
<dbReference type="InterPro" id="IPR027417">
    <property type="entry name" value="P-loop_NTPase"/>
</dbReference>
<proteinExistence type="predicted"/>
<gene>
    <name evidence="7" type="ORF">ACFFIT_06715</name>
</gene>
<name>A0ABV6C9X4_9GAMM</name>
<keyword evidence="4" id="KW-0067">ATP-binding</keyword>
<dbReference type="InterPro" id="IPR013562">
    <property type="entry name" value="TmcA/NAT10_N"/>
</dbReference>
<dbReference type="InterPro" id="IPR007807">
    <property type="entry name" value="TcmA/NAT10_helicase"/>
</dbReference>
<sequence length="807" mass="92350">MLGNYVTDFQFLTRLEYSGFRLPIICHSLPDSVHQHIFALEKVLMSNNMTYEIIDCSSQLVMQNQIKSLGKETKHVIVNATKGIHLKGFLALIGKLTSTSLFFLFIPPKSVINTINDNSASSWFNFNYHEADYFISAPIFNAFLYSILDKIKACIQIDAATFNWNDLPSSLGQHVNNFCHDPFSLPRNGQLTKEQGAIFNAIINSDEQIILLSAKRGRGKTFTLHHLIYFLIHQNKRLLLTGNRKSLYQANEKHKQWHIPNGLDMSEYFLAPEVVDKSIDYHIQNSANYPYSEWLIIDEAAMISFSSIKKWIPYFNKVLLVTTLDGYEGSGQALKVKLANISNKINYQTLNQPIRFSLHCPLNRLSESLMIANSSALPALFKKATAQLNACQKYNATSLENLKDNSMFKQSKTSSFQCSSRKDITLSNALQNNNNELINNHLKKINFSIIKNFDIHLLSLAQTLYYFFKHIHYQTTPNDLRRLLDGQNQCFFIASDKTLKSADAIKNLDVLPIKAASWVLFEGGASIDLAKKIWLGERRPKANLVAQSLATHANNPIFPSLRGMRISRIGVLPFYRRVGLASQLVKKIISEAKQLDIDYVSVSFGFENELFEFWLKQGFTLVHISHRADASSGEPSVMMLYPISSVGISETVHCINYFNAYCDVIKKLTSPTKYGIFTHLSDLIERLSSNTHTYQHELNNQLNNELANKPTRFEYHPIYCLCAFAFHHKTFLTTLPAFIYLLTENSLFLPKVFKDFWDQFIENGEFPTKSQTQQLRKIVGIFLNEYFYNDVINFNHWISDSTSFIIE</sequence>
<dbReference type="GO" id="GO:0016746">
    <property type="term" value="F:acyltransferase activity"/>
    <property type="evidence" value="ECO:0007669"/>
    <property type="project" value="UniProtKB-KW"/>
</dbReference>